<dbReference type="Gene3D" id="2.60.120.10">
    <property type="entry name" value="Jelly Rolls"/>
    <property type="match status" value="1"/>
</dbReference>
<dbReference type="InterPro" id="IPR014710">
    <property type="entry name" value="RmlC-like_jellyroll"/>
</dbReference>
<accession>A0A917D8J7</accession>
<protein>
    <submittedName>
        <fullName evidence="2">Cupin</fullName>
    </submittedName>
</protein>
<evidence type="ECO:0000313" key="2">
    <source>
        <dbReference type="EMBL" id="GGD07418.1"/>
    </source>
</evidence>
<dbReference type="PIRSF" id="PIRSF029883">
    <property type="entry name" value="KdgF"/>
    <property type="match status" value="1"/>
</dbReference>
<proteinExistence type="predicted"/>
<sequence length="110" mass="11958">MTDNVVRTPSGWKDVGNDARRRILTYSPAMMVCEVAFGPNGVGPLHHHVHVQSVYVKSGKFEFDIGGETHVVSAGDALVIPSNVPHGCRMLEQGTLIDTFTPAREDFLPA</sequence>
<dbReference type="InterPro" id="IPR025499">
    <property type="entry name" value="KdgF"/>
</dbReference>
<dbReference type="InterPro" id="IPR052535">
    <property type="entry name" value="Bacilysin_H2HPP_isomerase"/>
</dbReference>
<gene>
    <name evidence="2" type="ORF">GCM10011335_07970</name>
</gene>
<dbReference type="PANTHER" id="PTHR40112:SF1">
    <property type="entry name" value="H2HPP ISOMERASE"/>
    <property type="match status" value="1"/>
</dbReference>
<feature type="domain" description="Cupin type-2" evidence="1">
    <location>
        <begin position="35"/>
        <end position="91"/>
    </location>
</feature>
<organism evidence="2 3">
    <name type="scientific">Aureimonas glaciei</name>
    <dbReference type="NCBI Taxonomy" id="1776957"/>
    <lineage>
        <taxon>Bacteria</taxon>
        <taxon>Pseudomonadati</taxon>
        <taxon>Pseudomonadota</taxon>
        <taxon>Alphaproteobacteria</taxon>
        <taxon>Hyphomicrobiales</taxon>
        <taxon>Aurantimonadaceae</taxon>
        <taxon>Aureimonas</taxon>
    </lineage>
</organism>
<dbReference type="Pfam" id="PF07883">
    <property type="entry name" value="Cupin_2"/>
    <property type="match status" value="1"/>
</dbReference>
<dbReference type="EMBL" id="BMJJ01000001">
    <property type="protein sequence ID" value="GGD07418.1"/>
    <property type="molecule type" value="Genomic_DNA"/>
</dbReference>
<dbReference type="InterPro" id="IPR013096">
    <property type="entry name" value="Cupin_2"/>
</dbReference>
<evidence type="ECO:0000259" key="1">
    <source>
        <dbReference type="Pfam" id="PF07883"/>
    </source>
</evidence>
<dbReference type="CDD" id="cd02238">
    <property type="entry name" value="cupin_KdgF"/>
    <property type="match status" value="1"/>
</dbReference>
<dbReference type="AlphaFoldDB" id="A0A917D8J7"/>
<dbReference type="SUPFAM" id="SSF51182">
    <property type="entry name" value="RmlC-like cupins"/>
    <property type="match status" value="1"/>
</dbReference>
<reference evidence="2" key="1">
    <citation type="journal article" date="2014" name="Int. J. Syst. Evol. Microbiol.">
        <title>Complete genome sequence of Corynebacterium casei LMG S-19264T (=DSM 44701T), isolated from a smear-ripened cheese.</title>
        <authorList>
            <consortium name="US DOE Joint Genome Institute (JGI-PGF)"/>
            <person name="Walter F."/>
            <person name="Albersmeier A."/>
            <person name="Kalinowski J."/>
            <person name="Ruckert C."/>
        </authorList>
    </citation>
    <scope>NUCLEOTIDE SEQUENCE</scope>
    <source>
        <strain evidence="2">CGMCC 1.15493</strain>
    </source>
</reference>
<evidence type="ECO:0000313" key="3">
    <source>
        <dbReference type="Proteomes" id="UP000613160"/>
    </source>
</evidence>
<dbReference type="RefSeq" id="WP_244639797.1">
    <property type="nucleotide sequence ID" value="NZ_BMJJ01000001.1"/>
</dbReference>
<dbReference type="InterPro" id="IPR011051">
    <property type="entry name" value="RmlC_Cupin_sf"/>
</dbReference>
<dbReference type="Proteomes" id="UP000613160">
    <property type="component" value="Unassembled WGS sequence"/>
</dbReference>
<name>A0A917D8J7_9HYPH</name>
<reference evidence="2" key="2">
    <citation type="submission" date="2020-09" db="EMBL/GenBank/DDBJ databases">
        <authorList>
            <person name="Sun Q."/>
            <person name="Zhou Y."/>
        </authorList>
    </citation>
    <scope>NUCLEOTIDE SEQUENCE</scope>
    <source>
        <strain evidence="2">CGMCC 1.15493</strain>
    </source>
</reference>
<comment type="caution">
    <text evidence="2">The sequence shown here is derived from an EMBL/GenBank/DDBJ whole genome shotgun (WGS) entry which is preliminary data.</text>
</comment>
<dbReference type="PANTHER" id="PTHR40112">
    <property type="entry name" value="H2HPP ISOMERASE"/>
    <property type="match status" value="1"/>
</dbReference>
<keyword evidence="3" id="KW-1185">Reference proteome</keyword>